<comment type="caution">
    <text evidence="3">The sequence shown here is derived from an EMBL/GenBank/DDBJ whole genome shotgun (WGS) entry which is preliminary data.</text>
</comment>
<feature type="compositionally biased region" description="Polar residues" evidence="1">
    <location>
        <begin position="572"/>
        <end position="581"/>
    </location>
</feature>
<evidence type="ECO:0000313" key="3">
    <source>
        <dbReference type="EMBL" id="KAL2043071.1"/>
    </source>
</evidence>
<dbReference type="SUPFAM" id="SSF55961">
    <property type="entry name" value="Bet v1-like"/>
    <property type="match status" value="1"/>
</dbReference>
<feature type="domain" description="DUF3074" evidence="2">
    <location>
        <begin position="123"/>
        <end position="403"/>
    </location>
</feature>
<protein>
    <recommendedName>
        <fullName evidence="2">DUF3074 domain-containing protein</fullName>
    </recommendedName>
</protein>
<dbReference type="Gene3D" id="3.30.530.20">
    <property type="match status" value="1"/>
</dbReference>
<organism evidence="3 4">
    <name type="scientific">Stereocaulon virgatum</name>
    <dbReference type="NCBI Taxonomy" id="373712"/>
    <lineage>
        <taxon>Eukaryota</taxon>
        <taxon>Fungi</taxon>
        <taxon>Dikarya</taxon>
        <taxon>Ascomycota</taxon>
        <taxon>Pezizomycotina</taxon>
        <taxon>Lecanoromycetes</taxon>
        <taxon>OSLEUM clade</taxon>
        <taxon>Lecanoromycetidae</taxon>
        <taxon>Lecanorales</taxon>
        <taxon>Lecanorineae</taxon>
        <taxon>Stereocaulaceae</taxon>
        <taxon>Stereocaulon</taxon>
    </lineage>
</organism>
<sequence>MAALHTALQSLSPTPFSSVPTSQEERAIYLRKAFASAQKIVESVPLPPPETFTLTSRPRSSTTASTSSAISSISCSSARSEPLDSAHLILQKEWGKPIKLNAKDNPLGMSVYKLAGKDGRGAWFARRSVHEGMGFMKWKLGLQREFPETLEVQGGPGEGNIRGIGGERRVERGVVEGVGCVEVYHLSAQFPGPTTPRDFVTLLLTSSTALSEPEPEASDNDRLLRGKPVEKPRHFMVISRPCEHPDCPPRDGFVRGQYESVEFIREIPLKPKKAASTTDLLKGYKGSPSPDKEAILRSAEKVVQGSNESLPNGDHLSLTAAEEIVKERRQRGKTISFAESRGSSAKGEALDTTHDDADGEDMNPVEWIMITRSDPGGSVPRFMVERGTPGSIVADASKFLDWACKKEHAEDEIKALEKGDTSLIKQKTREELEAYNTNGHLAGLEGMNSSAEGEPPAVAVPRKATLDIAPEFPPSQESSQRGLLSTISGAAYASLETYAPQAVIDRLPGHQQSPSMSTSIVSVKDSTNLPLSSISTNPTPSISSSSSIASFASAEDHFDDASSLKSTISATANESSSNSKLSPHEKELAKLNDRKRALSEKLAKVREKETKDKELLNSKEGERIKKAEEKHAKEVAKQEEKFKKEVARLEAKRVKEAAKMEERRKRAEDKDEKARLVREKEEMRQELEVVSKERDILREQVGALQRENTALVVKLGKIDDGKDLLLQIKAEVEGGGRSRSASLRNGRGGTPEKGREATVLAGSGEKKEVVETLR</sequence>
<evidence type="ECO:0000313" key="4">
    <source>
        <dbReference type="Proteomes" id="UP001590950"/>
    </source>
</evidence>
<accession>A0ABR4AE16</accession>
<feature type="region of interest" description="Disordered" evidence="1">
    <location>
        <begin position="656"/>
        <end position="675"/>
    </location>
</feature>
<evidence type="ECO:0000256" key="1">
    <source>
        <dbReference type="SAM" id="MobiDB-lite"/>
    </source>
</evidence>
<dbReference type="InterPro" id="IPR023393">
    <property type="entry name" value="START-like_dom_sf"/>
</dbReference>
<keyword evidence="4" id="KW-1185">Reference proteome</keyword>
<dbReference type="PANTHER" id="PTHR40370">
    <property type="entry name" value="EXPRESSED PROTEIN"/>
    <property type="match status" value="1"/>
</dbReference>
<feature type="compositionally biased region" description="Basic and acidic residues" evidence="1">
    <location>
        <begin position="582"/>
        <end position="639"/>
    </location>
</feature>
<feature type="region of interest" description="Disordered" evidence="1">
    <location>
        <begin position="330"/>
        <end position="361"/>
    </location>
</feature>
<feature type="region of interest" description="Disordered" evidence="1">
    <location>
        <begin position="47"/>
        <end position="71"/>
    </location>
</feature>
<gene>
    <name evidence="3" type="ORF">N7G274_004131</name>
</gene>
<feature type="region of interest" description="Disordered" evidence="1">
    <location>
        <begin position="572"/>
        <end position="639"/>
    </location>
</feature>
<feature type="compositionally biased region" description="Basic and acidic residues" evidence="1">
    <location>
        <begin position="764"/>
        <end position="774"/>
    </location>
</feature>
<name>A0ABR4AE16_9LECA</name>
<dbReference type="EMBL" id="JBEFKJ010000012">
    <property type="protein sequence ID" value="KAL2043071.1"/>
    <property type="molecule type" value="Genomic_DNA"/>
</dbReference>
<reference evidence="3 4" key="1">
    <citation type="submission" date="2024-09" db="EMBL/GenBank/DDBJ databases">
        <title>Rethinking Asexuality: The Enigmatic Case of Functional Sexual Genes in Lepraria (Stereocaulaceae).</title>
        <authorList>
            <person name="Doellman M."/>
            <person name="Sun Y."/>
            <person name="Barcenas-Pena A."/>
            <person name="Lumbsch H.T."/>
            <person name="Grewe F."/>
        </authorList>
    </citation>
    <scope>NUCLEOTIDE SEQUENCE [LARGE SCALE GENOMIC DNA]</scope>
    <source>
        <strain evidence="3 4">Mercado 3170</strain>
    </source>
</reference>
<dbReference type="Pfam" id="PF11274">
    <property type="entry name" value="DUF3074"/>
    <property type="match status" value="1"/>
</dbReference>
<feature type="compositionally biased region" description="Low complexity" evidence="1">
    <location>
        <begin position="55"/>
        <end position="71"/>
    </location>
</feature>
<dbReference type="Proteomes" id="UP001590950">
    <property type="component" value="Unassembled WGS sequence"/>
</dbReference>
<evidence type="ECO:0000259" key="2">
    <source>
        <dbReference type="Pfam" id="PF11274"/>
    </source>
</evidence>
<dbReference type="InterPro" id="IPR024500">
    <property type="entry name" value="DUF3074"/>
</dbReference>
<dbReference type="PANTHER" id="PTHR40370:SF1">
    <property type="entry name" value="DUF3074 DOMAIN-CONTAINING PROTEIN"/>
    <property type="match status" value="1"/>
</dbReference>
<proteinExistence type="predicted"/>
<feature type="region of interest" description="Disordered" evidence="1">
    <location>
        <begin position="734"/>
        <end position="774"/>
    </location>
</feature>